<reference evidence="6 7" key="1">
    <citation type="submission" date="2019-02" db="EMBL/GenBank/DDBJ databases">
        <title>Deep-cultivation of Planctomycetes and their phenomic and genomic characterization uncovers novel biology.</title>
        <authorList>
            <person name="Wiegand S."/>
            <person name="Jogler M."/>
            <person name="Boedeker C."/>
            <person name="Pinto D."/>
            <person name="Vollmers J."/>
            <person name="Rivas-Marin E."/>
            <person name="Kohn T."/>
            <person name="Peeters S.H."/>
            <person name="Heuer A."/>
            <person name="Rast P."/>
            <person name="Oberbeckmann S."/>
            <person name="Bunk B."/>
            <person name="Jeske O."/>
            <person name="Meyerdierks A."/>
            <person name="Storesund J.E."/>
            <person name="Kallscheuer N."/>
            <person name="Luecker S."/>
            <person name="Lage O.M."/>
            <person name="Pohl T."/>
            <person name="Merkel B.J."/>
            <person name="Hornburger P."/>
            <person name="Mueller R.-W."/>
            <person name="Bruemmer F."/>
            <person name="Labrenz M."/>
            <person name="Spormann A.M."/>
            <person name="Op den Camp H."/>
            <person name="Overmann J."/>
            <person name="Amann R."/>
            <person name="Jetten M.S.M."/>
            <person name="Mascher T."/>
            <person name="Medema M.H."/>
            <person name="Devos D.P."/>
            <person name="Kaster A.-K."/>
            <person name="Ovreas L."/>
            <person name="Rohde M."/>
            <person name="Galperin M.Y."/>
            <person name="Jogler C."/>
        </authorList>
    </citation>
    <scope>NUCLEOTIDE SEQUENCE [LARGE SCALE GENOMIC DNA]</scope>
    <source>
        <strain evidence="6 7">Mal4</strain>
    </source>
</reference>
<dbReference type="InterPro" id="IPR050515">
    <property type="entry name" value="Beta-lactam/transpept"/>
</dbReference>
<protein>
    <submittedName>
        <fullName evidence="6">Peptidoglycan D,D-transpeptidase FtsI</fullName>
    </submittedName>
</protein>
<dbReference type="Gene3D" id="3.40.710.10">
    <property type="entry name" value="DD-peptidase/beta-lactamase superfamily"/>
    <property type="match status" value="1"/>
</dbReference>
<evidence type="ECO:0000313" key="7">
    <source>
        <dbReference type="Proteomes" id="UP000320496"/>
    </source>
</evidence>
<name>A0A517Z5W4_9PLAN</name>
<keyword evidence="7" id="KW-1185">Reference proteome</keyword>
<dbReference type="Pfam" id="PF03717">
    <property type="entry name" value="PBP_dimer"/>
    <property type="match status" value="1"/>
</dbReference>
<dbReference type="InterPro" id="IPR005311">
    <property type="entry name" value="PBP_dimer"/>
</dbReference>
<dbReference type="SUPFAM" id="SSF56519">
    <property type="entry name" value="Penicillin binding protein dimerisation domain"/>
    <property type="match status" value="1"/>
</dbReference>
<dbReference type="InterPro" id="IPR036138">
    <property type="entry name" value="PBP_dimer_sf"/>
</dbReference>
<dbReference type="Gene3D" id="3.30.450.330">
    <property type="match status" value="1"/>
</dbReference>
<dbReference type="GO" id="GO:0005886">
    <property type="term" value="C:plasma membrane"/>
    <property type="evidence" value="ECO:0007669"/>
    <property type="project" value="TreeGrafter"/>
</dbReference>
<comment type="subcellular location">
    <subcellularLocation>
        <location evidence="1">Membrane</location>
    </subcellularLocation>
</comment>
<keyword evidence="2" id="KW-0645">Protease</keyword>
<accession>A0A517Z5W4</accession>
<dbReference type="Gene3D" id="3.90.1310.10">
    <property type="entry name" value="Penicillin-binding protein 2a (Domain 2)"/>
    <property type="match status" value="1"/>
</dbReference>
<dbReference type="PANTHER" id="PTHR30627">
    <property type="entry name" value="PEPTIDOGLYCAN D,D-TRANSPEPTIDASE"/>
    <property type="match status" value="1"/>
</dbReference>
<feature type="domain" description="Penicillin-binding protein transpeptidase" evidence="4">
    <location>
        <begin position="235"/>
        <end position="539"/>
    </location>
</feature>
<dbReference type="RefSeq" id="WP_145369130.1">
    <property type="nucleotide sequence ID" value="NZ_CP036275.1"/>
</dbReference>
<keyword evidence="2" id="KW-0378">Hydrolase</keyword>
<dbReference type="GO" id="GO:0071555">
    <property type="term" value="P:cell wall organization"/>
    <property type="evidence" value="ECO:0007669"/>
    <property type="project" value="TreeGrafter"/>
</dbReference>
<evidence type="ECO:0000259" key="4">
    <source>
        <dbReference type="Pfam" id="PF00905"/>
    </source>
</evidence>
<dbReference type="EMBL" id="CP036275">
    <property type="protein sequence ID" value="QDU37867.1"/>
    <property type="molecule type" value="Genomic_DNA"/>
</dbReference>
<evidence type="ECO:0000259" key="5">
    <source>
        <dbReference type="Pfam" id="PF03717"/>
    </source>
</evidence>
<evidence type="ECO:0000256" key="1">
    <source>
        <dbReference type="ARBA" id="ARBA00004370"/>
    </source>
</evidence>
<organism evidence="6 7">
    <name type="scientific">Maioricimonas rarisocia</name>
    <dbReference type="NCBI Taxonomy" id="2528026"/>
    <lineage>
        <taxon>Bacteria</taxon>
        <taxon>Pseudomonadati</taxon>
        <taxon>Planctomycetota</taxon>
        <taxon>Planctomycetia</taxon>
        <taxon>Planctomycetales</taxon>
        <taxon>Planctomycetaceae</taxon>
        <taxon>Maioricimonas</taxon>
    </lineage>
</organism>
<keyword evidence="2" id="KW-0121">Carboxypeptidase</keyword>
<dbReference type="AlphaFoldDB" id="A0A517Z5W4"/>
<dbReference type="InterPro" id="IPR001460">
    <property type="entry name" value="PCN-bd_Tpept"/>
</dbReference>
<dbReference type="GO" id="GO:0008658">
    <property type="term" value="F:penicillin binding"/>
    <property type="evidence" value="ECO:0007669"/>
    <property type="project" value="InterPro"/>
</dbReference>
<evidence type="ECO:0000256" key="3">
    <source>
        <dbReference type="ARBA" id="ARBA00023136"/>
    </source>
</evidence>
<dbReference type="InterPro" id="IPR012338">
    <property type="entry name" value="Beta-lactam/transpept-like"/>
</dbReference>
<evidence type="ECO:0000256" key="2">
    <source>
        <dbReference type="ARBA" id="ARBA00022645"/>
    </source>
</evidence>
<dbReference type="Proteomes" id="UP000320496">
    <property type="component" value="Chromosome"/>
</dbReference>
<gene>
    <name evidence="6" type="primary">ftsI</name>
    <name evidence="6" type="ORF">Mal4_21840</name>
</gene>
<sequence>MIVGSVLAVWLLLALRLAQLQGFHREEFSERAIGQLVYDEPIRARPGEILDRSGRLLATSLDSLSLFADPARIDDPDTFAAHVAGALGLSADDLAERLRDAGDRRFLWIKRRLSLEEVQAVRELELPAGSWGFRNEFRRYYPQGRLAAHVIGLRGIDNVGRGGIEEQFNDRLRGKDGVRTLVRDARGYVLDVLEEVAQPPRHGARVVLTLDSVIQLYAEQQLDSVMEEWQPHSASAIVVDPQNGDILAMASRPTYNPNRPGEIPDAAWRNAAVADVYEPGSTIKPFVVSWALQAGLVQRDEQLDCEHGVYRMGRRILHDHHPYGMLSLVDVLAKSSNIGMAKIGERLTNRGLHEALTAFGFGRPVGIELPGEVAGTLRPLRQWNGYSTGSIPMGHEMGATPLQVISAYAILANGGTMVSPHLLLTTDEDETSQYVVVAPVVSQETARWMVTDPMVEVVRRGTGRRAQLVGYTVFGKTGTAQKLDPETGGYSHDRHFCSFVGGAPADDPRVLVIVTVNEPTAGSNHGGGSVAAPAAAEILRRSLIYLRVPME</sequence>
<dbReference type="KEGG" id="mri:Mal4_21840"/>
<keyword evidence="3" id="KW-0472">Membrane</keyword>
<dbReference type="GO" id="GO:0004180">
    <property type="term" value="F:carboxypeptidase activity"/>
    <property type="evidence" value="ECO:0007669"/>
    <property type="project" value="UniProtKB-KW"/>
</dbReference>
<feature type="domain" description="Penicillin-binding protein dimerisation" evidence="5">
    <location>
        <begin position="43"/>
        <end position="192"/>
    </location>
</feature>
<dbReference type="Pfam" id="PF00905">
    <property type="entry name" value="Transpeptidase"/>
    <property type="match status" value="1"/>
</dbReference>
<dbReference type="PANTHER" id="PTHR30627:SF1">
    <property type="entry name" value="PEPTIDOGLYCAN D,D-TRANSPEPTIDASE FTSI"/>
    <property type="match status" value="1"/>
</dbReference>
<dbReference type="OrthoDB" id="9770103at2"/>
<evidence type="ECO:0000313" key="6">
    <source>
        <dbReference type="EMBL" id="QDU37867.1"/>
    </source>
</evidence>
<proteinExistence type="predicted"/>
<dbReference type="SUPFAM" id="SSF56601">
    <property type="entry name" value="beta-lactamase/transpeptidase-like"/>
    <property type="match status" value="1"/>
</dbReference>